<comment type="caution">
    <text evidence="7">The sequence shown here is derived from an EMBL/GenBank/DDBJ whole genome shotgun (WGS) entry which is preliminary data.</text>
</comment>
<dbReference type="SMART" id="SM00184">
    <property type="entry name" value="RING"/>
    <property type="match status" value="1"/>
</dbReference>
<feature type="region of interest" description="Disordered" evidence="5">
    <location>
        <begin position="320"/>
        <end position="341"/>
    </location>
</feature>
<dbReference type="PROSITE" id="PS50089">
    <property type="entry name" value="ZF_RING_2"/>
    <property type="match status" value="1"/>
</dbReference>
<keyword evidence="3" id="KW-0862">Zinc</keyword>
<evidence type="ECO:0000256" key="4">
    <source>
        <dbReference type="PROSITE-ProRule" id="PRU00175"/>
    </source>
</evidence>
<dbReference type="PANTHER" id="PTHR15315:SF102">
    <property type="entry name" value="RING-TYPE DOMAIN-CONTAINING PROTEIN"/>
    <property type="match status" value="1"/>
</dbReference>
<keyword evidence="2 4" id="KW-0863">Zinc-finger</keyword>
<dbReference type="PROSITE" id="PS00518">
    <property type="entry name" value="ZF_RING_1"/>
    <property type="match status" value="1"/>
</dbReference>
<sequence length="415" mass="44939">MGNQLQHVGLKLDKAHRASCVGCNDLTGSSDLEGGRRVKSDARINERISTFKSFKRDVLEAAAFSAVAADIVGFRLEFEIIGGTSVFWAVPRMTYVKVTQVFEHANAPPRLTSVRGFYILYFMLKDLWDSDSFAKEMAKADGASAASAQACASVKKLEVEDAAEAIAQVAATSDGAGASAGLGAKTLEDATGAHAKIVTSNETSLLQDVSSASTAKVLVNTTSAFDLDEHECPICMDARVAVAPPCGHGLCRNCYEEWRQHSDVCPTCRGDGTGSELWVDLIESLIPDGSEHVDDLMQAIHTYVQMLPRLETRWERQQRMLRQRTMRSRSSTLSTAASSSSLAADAAAATAEASLQRMLAEANHSAAQADHRSFEENHSWLDNVNENSLRRLDVSHLDEELQIEVAMRLSLAASG</sequence>
<dbReference type="AlphaFoldDB" id="A0A2R5GCX7"/>
<evidence type="ECO:0000259" key="6">
    <source>
        <dbReference type="PROSITE" id="PS50089"/>
    </source>
</evidence>
<accession>A0A2R5GCX7</accession>
<dbReference type="InParanoid" id="A0A2R5GCX7"/>
<dbReference type="InterPro" id="IPR013083">
    <property type="entry name" value="Znf_RING/FYVE/PHD"/>
</dbReference>
<dbReference type="Pfam" id="PF13920">
    <property type="entry name" value="zf-C3HC4_3"/>
    <property type="match status" value="1"/>
</dbReference>
<evidence type="ECO:0000256" key="2">
    <source>
        <dbReference type="ARBA" id="ARBA00022771"/>
    </source>
</evidence>
<dbReference type="Proteomes" id="UP000241890">
    <property type="component" value="Unassembled WGS sequence"/>
</dbReference>
<feature type="compositionally biased region" description="Low complexity" evidence="5">
    <location>
        <begin position="328"/>
        <end position="341"/>
    </location>
</feature>
<reference evidence="7 8" key="1">
    <citation type="submission" date="2017-12" db="EMBL/GenBank/DDBJ databases">
        <title>Sequencing, de novo assembly and annotation of complete genome of a new Thraustochytrid species, strain FCC1311.</title>
        <authorList>
            <person name="Sedici K."/>
            <person name="Godart F."/>
            <person name="Aiese Cigliano R."/>
            <person name="Sanseverino W."/>
            <person name="Barakat M."/>
            <person name="Ortet P."/>
            <person name="Marechal E."/>
            <person name="Cagnac O."/>
            <person name="Amato A."/>
        </authorList>
    </citation>
    <scope>NUCLEOTIDE SEQUENCE [LARGE SCALE GENOMIC DNA]</scope>
</reference>
<dbReference type="OrthoDB" id="2268908at2759"/>
<name>A0A2R5GCX7_9STRA</name>
<dbReference type="EMBL" id="BEYU01000018">
    <property type="protein sequence ID" value="GBG26021.1"/>
    <property type="molecule type" value="Genomic_DNA"/>
</dbReference>
<keyword evidence="1" id="KW-0479">Metal-binding</keyword>
<dbReference type="InterPro" id="IPR017907">
    <property type="entry name" value="Znf_RING_CS"/>
</dbReference>
<feature type="domain" description="RING-type" evidence="6">
    <location>
        <begin position="232"/>
        <end position="269"/>
    </location>
</feature>
<proteinExistence type="predicted"/>
<evidence type="ECO:0000313" key="7">
    <source>
        <dbReference type="EMBL" id="GBG26021.1"/>
    </source>
</evidence>
<organism evidence="7 8">
    <name type="scientific">Hondaea fermentalgiana</name>
    <dbReference type="NCBI Taxonomy" id="2315210"/>
    <lineage>
        <taxon>Eukaryota</taxon>
        <taxon>Sar</taxon>
        <taxon>Stramenopiles</taxon>
        <taxon>Bigyra</taxon>
        <taxon>Labyrinthulomycetes</taxon>
        <taxon>Thraustochytrida</taxon>
        <taxon>Thraustochytriidae</taxon>
        <taxon>Hondaea</taxon>
    </lineage>
</organism>
<dbReference type="Gene3D" id="3.30.40.10">
    <property type="entry name" value="Zinc/RING finger domain, C3HC4 (zinc finger)"/>
    <property type="match status" value="1"/>
</dbReference>
<evidence type="ECO:0000256" key="5">
    <source>
        <dbReference type="SAM" id="MobiDB-lite"/>
    </source>
</evidence>
<dbReference type="SUPFAM" id="SSF57850">
    <property type="entry name" value="RING/U-box"/>
    <property type="match status" value="1"/>
</dbReference>
<dbReference type="GO" id="GO:0008270">
    <property type="term" value="F:zinc ion binding"/>
    <property type="evidence" value="ECO:0007669"/>
    <property type="project" value="UniProtKB-KW"/>
</dbReference>
<dbReference type="PANTHER" id="PTHR15315">
    <property type="entry name" value="RING FINGER PROTEIN 41, 151"/>
    <property type="match status" value="1"/>
</dbReference>
<protein>
    <submittedName>
        <fullName evidence="7">RING finger protein 141</fullName>
    </submittedName>
</protein>
<evidence type="ECO:0000256" key="1">
    <source>
        <dbReference type="ARBA" id="ARBA00022723"/>
    </source>
</evidence>
<gene>
    <name evidence="7" type="ORF">FCC1311_022412</name>
</gene>
<dbReference type="GO" id="GO:0016567">
    <property type="term" value="P:protein ubiquitination"/>
    <property type="evidence" value="ECO:0007669"/>
    <property type="project" value="TreeGrafter"/>
</dbReference>
<keyword evidence="8" id="KW-1185">Reference proteome</keyword>
<dbReference type="GO" id="GO:0061630">
    <property type="term" value="F:ubiquitin protein ligase activity"/>
    <property type="evidence" value="ECO:0007669"/>
    <property type="project" value="TreeGrafter"/>
</dbReference>
<evidence type="ECO:0000313" key="8">
    <source>
        <dbReference type="Proteomes" id="UP000241890"/>
    </source>
</evidence>
<evidence type="ECO:0000256" key="3">
    <source>
        <dbReference type="ARBA" id="ARBA00022833"/>
    </source>
</evidence>
<dbReference type="InterPro" id="IPR001841">
    <property type="entry name" value="Znf_RING"/>
</dbReference>